<evidence type="ECO:0000256" key="6">
    <source>
        <dbReference type="SAM" id="Phobius"/>
    </source>
</evidence>
<dbReference type="Pfam" id="PF00892">
    <property type="entry name" value="EamA"/>
    <property type="match status" value="2"/>
</dbReference>
<reference evidence="8 9" key="1">
    <citation type="submission" date="2020-08" db="EMBL/GenBank/DDBJ databases">
        <title>Genomic Encyclopedia of Type Strains, Phase IV (KMG-IV): sequencing the most valuable type-strain genomes for metagenomic binning, comparative biology and taxonomic classification.</title>
        <authorList>
            <person name="Goeker M."/>
        </authorList>
    </citation>
    <scope>NUCLEOTIDE SEQUENCE [LARGE SCALE GENOMIC DNA]</scope>
    <source>
        <strain evidence="8 9">DSM 25895</strain>
    </source>
</reference>
<dbReference type="RefSeq" id="WP_184482961.1">
    <property type="nucleotide sequence ID" value="NZ_JAAEDJ010000031.1"/>
</dbReference>
<feature type="transmembrane region" description="Helical" evidence="6">
    <location>
        <begin position="37"/>
        <end position="57"/>
    </location>
</feature>
<keyword evidence="9" id="KW-1185">Reference proteome</keyword>
<dbReference type="PANTHER" id="PTHR32322:SF2">
    <property type="entry name" value="EAMA DOMAIN-CONTAINING PROTEIN"/>
    <property type="match status" value="1"/>
</dbReference>
<sequence length="290" mass="29407">MPPLSGAALWLRLATIGALWGAAFPLIRWLAAHLPPFALAGVRGALAAVAVFAFLWFRRELGGIGRGVLLAALVLGTLSGVVPNTLIPMALTRMEAAPASLVQAAGPLMVTLLAGLVLPAEKPTLRMLGGVALGFAGIALVIGPGGFEGGSGTGALLVLGATFSYALSTVWVRMKPRGPAAALALGQQAASAVISGSLAFAVDGPGALVQPPEVWLVAVVLAIFATAVPLTMFLHLVSRARAADAAMVGYLQPVFATIIAAAWLGEVPEPRVLLGGLVVLSAVALVTTRR</sequence>
<dbReference type="EMBL" id="JACIJE010000003">
    <property type="protein sequence ID" value="MBB5689307.1"/>
    <property type="molecule type" value="Genomic_DNA"/>
</dbReference>
<dbReference type="Proteomes" id="UP000562254">
    <property type="component" value="Unassembled WGS sequence"/>
</dbReference>
<evidence type="ECO:0000256" key="3">
    <source>
        <dbReference type="ARBA" id="ARBA00022692"/>
    </source>
</evidence>
<keyword evidence="4 6" id="KW-1133">Transmembrane helix</keyword>
<comment type="caution">
    <text evidence="8">The sequence shown here is derived from an EMBL/GenBank/DDBJ whole genome shotgun (WGS) entry which is preliminary data.</text>
</comment>
<evidence type="ECO:0000256" key="1">
    <source>
        <dbReference type="ARBA" id="ARBA00004141"/>
    </source>
</evidence>
<evidence type="ECO:0000259" key="7">
    <source>
        <dbReference type="Pfam" id="PF00892"/>
    </source>
</evidence>
<feature type="transmembrane region" description="Helical" evidence="6">
    <location>
        <begin position="248"/>
        <end position="265"/>
    </location>
</feature>
<gene>
    <name evidence="8" type="ORF">FHS88_001432</name>
</gene>
<comment type="similarity">
    <text evidence="2">Belongs to the EamA transporter family.</text>
</comment>
<feature type="domain" description="EamA" evidence="7">
    <location>
        <begin position="15"/>
        <end position="142"/>
    </location>
</feature>
<dbReference type="InterPro" id="IPR037185">
    <property type="entry name" value="EmrE-like"/>
</dbReference>
<feature type="transmembrane region" description="Helical" evidence="6">
    <location>
        <begin position="179"/>
        <end position="202"/>
    </location>
</feature>
<feature type="transmembrane region" description="Helical" evidence="6">
    <location>
        <begin position="214"/>
        <end position="236"/>
    </location>
</feature>
<organism evidence="8 9">
    <name type="scientific">Neoroseomonas alkaliterrae</name>
    <dbReference type="NCBI Taxonomy" id="1452450"/>
    <lineage>
        <taxon>Bacteria</taxon>
        <taxon>Pseudomonadati</taxon>
        <taxon>Pseudomonadota</taxon>
        <taxon>Alphaproteobacteria</taxon>
        <taxon>Acetobacterales</taxon>
        <taxon>Acetobacteraceae</taxon>
        <taxon>Neoroseomonas</taxon>
    </lineage>
</organism>
<feature type="transmembrane region" description="Helical" evidence="6">
    <location>
        <begin position="97"/>
        <end position="118"/>
    </location>
</feature>
<dbReference type="InterPro" id="IPR000620">
    <property type="entry name" value="EamA_dom"/>
</dbReference>
<proteinExistence type="inferred from homology"/>
<feature type="transmembrane region" description="Helical" evidence="6">
    <location>
        <begin position="153"/>
        <end position="172"/>
    </location>
</feature>
<protein>
    <submittedName>
        <fullName evidence="8">Drug/metabolite transporter (DMT)-like permease</fullName>
    </submittedName>
</protein>
<evidence type="ECO:0000256" key="2">
    <source>
        <dbReference type="ARBA" id="ARBA00007362"/>
    </source>
</evidence>
<keyword evidence="5 6" id="KW-0472">Membrane</keyword>
<accession>A0A840XYS4</accession>
<keyword evidence="3 6" id="KW-0812">Transmembrane</keyword>
<name>A0A840XYS4_9PROT</name>
<dbReference type="InterPro" id="IPR050638">
    <property type="entry name" value="AA-Vitamin_Transporters"/>
</dbReference>
<evidence type="ECO:0000313" key="8">
    <source>
        <dbReference type="EMBL" id="MBB5689307.1"/>
    </source>
</evidence>
<evidence type="ECO:0000256" key="4">
    <source>
        <dbReference type="ARBA" id="ARBA00022989"/>
    </source>
</evidence>
<comment type="subcellular location">
    <subcellularLocation>
        <location evidence="1">Membrane</location>
        <topology evidence="1">Multi-pass membrane protein</topology>
    </subcellularLocation>
</comment>
<feature type="transmembrane region" description="Helical" evidence="6">
    <location>
        <begin position="271"/>
        <end position="288"/>
    </location>
</feature>
<dbReference type="GO" id="GO:0016020">
    <property type="term" value="C:membrane"/>
    <property type="evidence" value="ECO:0007669"/>
    <property type="project" value="UniProtKB-SubCell"/>
</dbReference>
<feature type="transmembrane region" description="Helical" evidence="6">
    <location>
        <begin position="125"/>
        <end position="147"/>
    </location>
</feature>
<evidence type="ECO:0000313" key="9">
    <source>
        <dbReference type="Proteomes" id="UP000562254"/>
    </source>
</evidence>
<evidence type="ECO:0000256" key="5">
    <source>
        <dbReference type="ARBA" id="ARBA00023136"/>
    </source>
</evidence>
<feature type="domain" description="EamA" evidence="7">
    <location>
        <begin position="153"/>
        <end position="287"/>
    </location>
</feature>
<feature type="transmembrane region" description="Helical" evidence="6">
    <location>
        <begin position="69"/>
        <end position="91"/>
    </location>
</feature>
<dbReference type="PANTHER" id="PTHR32322">
    <property type="entry name" value="INNER MEMBRANE TRANSPORTER"/>
    <property type="match status" value="1"/>
</dbReference>
<dbReference type="SUPFAM" id="SSF103481">
    <property type="entry name" value="Multidrug resistance efflux transporter EmrE"/>
    <property type="match status" value="2"/>
</dbReference>
<dbReference type="AlphaFoldDB" id="A0A840XYS4"/>